<feature type="domain" description="J" evidence="9">
    <location>
        <begin position="122"/>
        <end position="175"/>
    </location>
</feature>
<sequence length="177" mass="19508">MHWILGIGLTIALFYALRAWSQLPEPKKKAYLFRGLAGGFLLMILLLVLTGRIHILVAAGAALLPLLRKLPALLRYLPLINRLYRDYKGQGPGQQRQQDGSGAQDGNRQHTGSGVSRMSPEEARNILGVSAQASRDEIVAAHRRLMQKVHPDRGGNDFLAAQINEAKTTLLGNRRQG</sequence>
<evidence type="ECO:0000256" key="4">
    <source>
        <dbReference type="ARBA" id="ARBA00023136"/>
    </source>
</evidence>
<dbReference type="eggNOG" id="COG2214">
    <property type="taxonomic scope" value="Bacteria"/>
</dbReference>
<evidence type="ECO:0000256" key="6">
    <source>
        <dbReference type="ARBA" id="ARBA00038105"/>
    </source>
</evidence>
<dbReference type="InterPro" id="IPR036869">
    <property type="entry name" value="J_dom_sf"/>
</dbReference>
<dbReference type="SMART" id="SM00271">
    <property type="entry name" value="DnaJ"/>
    <property type="match status" value="1"/>
</dbReference>
<dbReference type="HOGENOM" id="CLU_017633_13_1_6"/>
<accession>N6X3W2</accession>
<dbReference type="AlphaFoldDB" id="N6X3W2"/>
<keyword evidence="4 8" id="KW-0472">Membrane</keyword>
<dbReference type="GO" id="GO:0016020">
    <property type="term" value="C:membrane"/>
    <property type="evidence" value="ECO:0007669"/>
    <property type="project" value="UniProtKB-SubCell"/>
</dbReference>
<evidence type="ECO:0000256" key="3">
    <source>
        <dbReference type="ARBA" id="ARBA00022989"/>
    </source>
</evidence>
<organism evidence="10 11">
    <name type="scientific">Marinobacter nanhaiticus D15-8W</name>
    <dbReference type="NCBI Taxonomy" id="626887"/>
    <lineage>
        <taxon>Bacteria</taxon>
        <taxon>Pseudomonadati</taxon>
        <taxon>Pseudomonadota</taxon>
        <taxon>Gammaproteobacteria</taxon>
        <taxon>Pseudomonadales</taxon>
        <taxon>Marinobacteraceae</taxon>
        <taxon>Marinobacter</taxon>
    </lineage>
</organism>
<evidence type="ECO:0000256" key="2">
    <source>
        <dbReference type="ARBA" id="ARBA00022692"/>
    </source>
</evidence>
<keyword evidence="3 8" id="KW-1133">Transmembrane helix</keyword>
<proteinExistence type="inferred from homology"/>
<evidence type="ECO:0000313" key="10">
    <source>
        <dbReference type="EMBL" id="ENO15733.1"/>
    </source>
</evidence>
<comment type="subcellular location">
    <subcellularLocation>
        <location evidence="1">Membrane</location>
        <topology evidence="1">Single-pass membrane protein</topology>
    </subcellularLocation>
</comment>
<keyword evidence="11" id="KW-1185">Reference proteome</keyword>
<feature type="region of interest" description="Disordered" evidence="7">
    <location>
        <begin position="89"/>
        <end position="119"/>
    </location>
</feature>
<dbReference type="EMBL" id="APLQ01000011">
    <property type="protein sequence ID" value="ENO15733.1"/>
    <property type="molecule type" value="Genomic_DNA"/>
</dbReference>
<dbReference type="Pfam" id="PF00226">
    <property type="entry name" value="DnaJ"/>
    <property type="match status" value="1"/>
</dbReference>
<dbReference type="PANTHER" id="PTHR12763">
    <property type="match status" value="1"/>
</dbReference>
<dbReference type="SUPFAM" id="SSF46565">
    <property type="entry name" value="Chaperone J-domain"/>
    <property type="match status" value="1"/>
</dbReference>
<reference evidence="10 11" key="1">
    <citation type="journal article" date="2013" name="Genome Announc.">
        <title>Genome Sequence of the Polycyclic Aromatic Hydrocarbon-Degrading Bacterium Strain Marinobacter nanhaiticus D15-8WT.</title>
        <authorList>
            <person name="Cui Z."/>
            <person name="Gao W."/>
            <person name="Li Q."/>
            <person name="Xu G."/>
            <person name="Zheng L."/>
        </authorList>
    </citation>
    <scope>NUCLEOTIDE SEQUENCE [LARGE SCALE GENOMIC DNA]</scope>
    <source>
        <strain evidence="10 11">D15-8W</strain>
    </source>
</reference>
<evidence type="ECO:0000256" key="7">
    <source>
        <dbReference type="SAM" id="MobiDB-lite"/>
    </source>
</evidence>
<dbReference type="CDD" id="cd06257">
    <property type="entry name" value="DnaJ"/>
    <property type="match status" value="1"/>
</dbReference>
<dbReference type="PROSITE" id="PS50076">
    <property type="entry name" value="DNAJ_2"/>
    <property type="match status" value="1"/>
</dbReference>
<dbReference type="Gene3D" id="1.10.287.110">
    <property type="entry name" value="DnaJ domain"/>
    <property type="match status" value="1"/>
</dbReference>
<dbReference type="Proteomes" id="UP000013165">
    <property type="component" value="Unassembled WGS sequence"/>
</dbReference>
<evidence type="ECO:0000256" key="8">
    <source>
        <dbReference type="SAM" id="Phobius"/>
    </source>
</evidence>
<dbReference type="PATRIC" id="fig|626887.3.peg.2063"/>
<feature type="compositionally biased region" description="Polar residues" evidence="7">
    <location>
        <begin position="104"/>
        <end position="116"/>
    </location>
</feature>
<dbReference type="PANTHER" id="PTHR12763:SF28">
    <property type="entry name" value="GEO10507P1-RELATED"/>
    <property type="match status" value="1"/>
</dbReference>
<feature type="compositionally biased region" description="Low complexity" evidence="7">
    <location>
        <begin position="93"/>
        <end position="102"/>
    </location>
</feature>
<dbReference type="RefSeq" id="WP_004580024.1">
    <property type="nucleotide sequence ID" value="NZ_AP028878.1"/>
</dbReference>
<protein>
    <submittedName>
        <fullName evidence="10">Molecular chaperone DnaJ</fullName>
    </submittedName>
</protein>
<dbReference type="STRING" id="626887.J057_10291"/>
<comment type="similarity">
    <text evidence="6">Belongs to the TIM14 family.</text>
</comment>
<evidence type="ECO:0000313" key="11">
    <source>
        <dbReference type="Proteomes" id="UP000013165"/>
    </source>
</evidence>
<evidence type="ECO:0000256" key="5">
    <source>
        <dbReference type="ARBA" id="ARBA00023186"/>
    </source>
</evidence>
<keyword evidence="2 8" id="KW-0812">Transmembrane</keyword>
<keyword evidence="5" id="KW-0143">Chaperone</keyword>
<dbReference type="OrthoDB" id="9811070at2"/>
<feature type="transmembrane region" description="Helical" evidence="8">
    <location>
        <begin position="42"/>
        <end position="67"/>
    </location>
</feature>
<comment type="caution">
    <text evidence="10">The sequence shown here is derived from an EMBL/GenBank/DDBJ whole genome shotgun (WGS) entry which is preliminary data.</text>
</comment>
<evidence type="ECO:0000256" key="1">
    <source>
        <dbReference type="ARBA" id="ARBA00004167"/>
    </source>
</evidence>
<evidence type="ECO:0000259" key="9">
    <source>
        <dbReference type="PROSITE" id="PS50076"/>
    </source>
</evidence>
<name>N6X3W2_9GAMM</name>
<gene>
    <name evidence="10" type="ORF">J057_10291</name>
</gene>
<dbReference type="InterPro" id="IPR001623">
    <property type="entry name" value="DnaJ_domain"/>
</dbReference>